<dbReference type="Pfam" id="PF07690">
    <property type="entry name" value="MFS_1"/>
    <property type="match status" value="1"/>
</dbReference>
<feature type="transmembrane region" description="Helical" evidence="1">
    <location>
        <begin position="315"/>
        <end position="335"/>
    </location>
</feature>
<sequence>MVRASSFRWPFFIAGILSAFSTISVPFAAKTHLVLLLFVRFIQRWAPLAQTGIFIATLTSFTPVASVVTNPIAGWLCVSSWGWRSAYYAFGTFTLLSFLAWIYFYTDDPQFHKSVSQKELGKIQKNKTEAHIKRDSFIPYKAIITNKTIIIVWSNAFTEMVTVVLLLTYAPLYFRNILKFGVKETGILVSISASIHLPLKMAFGFISDYMKCVPEIWRMRFFNSIAVGLAGLCCLLIGIVPAEYNYTGVALFTSVFSAMGLNPGGFYKCGTLASRQYAHFILAGIQFMKCVALFVAPLWVAIFVHDEYNYHEWKWVFICNGALCLLANVLFYPIATDQPESFTLITRETRMSEKNMKAITSGNKVSDVEFTSKDEMKDTKV</sequence>
<dbReference type="AlphaFoldDB" id="A0A2A2LZ64"/>
<feature type="transmembrane region" description="Helical" evidence="1">
    <location>
        <begin position="51"/>
        <end position="73"/>
    </location>
</feature>
<organism evidence="2 3">
    <name type="scientific">Diploscapter pachys</name>
    <dbReference type="NCBI Taxonomy" id="2018661"/>
    <lineage>
        <taxon>Eukaryota</taxon>
        <taxon>Metazoa</taxon>
        <taxon>Ecdysozoa</taxon>
        <taxon>Nematoda</taxon>
        <taxon>Chromadorea</taxon>
        <taxon>Rhabditida</taxon>
        <taxon>Rhabditina</taxon>
        <taxon>Rhabditomorpha</taxon>
        <taxon>Rhabditoidea</taxon>
        <taxon>Rhabditidae</taxon>
        <taxon>Diploscapter</taxon>
    </lineage>
</organism>
<dbReference type="Gene3D" id="1.20.1250.20">
    <property type="entry name" value="MFS general substrate transporter like domains"/>
    <property type="match status" value="1"/>
</dbReference>
<feature type="transmembrane region" description="Helical" evidence="1">
    <location>
        <begin position="221"/>
        <end position="240"/>
    </location>
</feature>
<evidence type="ECO:0008006" key="4">
    <source>
        <dbReference type="Google" id="ProtNLM"/>
    </source>
</evidence>
<accession>A0A2A2LZ64</accession>
<evidence type="ECO:0000256" key="1">
    <source>
        <dbReference type="SAM" id="Phobius"/>
    </source>
</evidence>
<dbReference type="EMBL" id="LIAE01006311">
    <property type="protein sequence ID" value="PAV91469.1"/>
    <property type="molecule type" value="Genomic_DNA"/>
</dbReference>
<feature type="transmembrane region" description="Helical" evidence="1">
    <location>
        <begin position="186"/>
        <end position="209"/>
    </location>
</feature>
<protein>
    <recommendedName>
        <fullName evidence="4">Major facilitator superfamily (MFS) profile domain-containing protein</fullName>
    </recommendedName>
</protein>
<evidence type="ECO:0000313" key="2">
    <source>
        <dbReference type="EMBL" id="PAV91469.1"/>
    </source>
</evidence>
<keyword evidence="1" id="KW-1133">Transmembrane helix</keyword>
<dbReference type="InterPro" id="IPR036259">
    <property type="entry name" value="MFS_trans_sf"/>
</dbReference>
<keyword evidence="1" id="KW-0472">Membrane</keyword>
<proteinExistence type="predicted"/>
<keyword evidence="3" id="KW-1185">Reference proteome</keyword>
<dbReference type="GO" id="GO:0016020">
    <property type="term" value="C:membrane"/>
    <property type="evidence" value="ECO:0007669"/>
    <property type="project" value="TreeGrafter"/>
</dbReference>
<reference evidence="2 3" key="1">
    <citation type="journal article" date="2017" name="Curr. Biol.">
        <title>Genome architecture and evolution of a unichromosomal asexual nematode.</title>
        <authorList>
            <person name="Fradin H."/>
            <person name="Zegar C."/>
            <person name="Gutwein M."/>
            <person name="Lucas J."/>
            <person name="Kovtun M."/>
            <person name="Corcoran D."/>
            <person name="Baugh L.R."/>
            <person name="Kiontke K."/>
            <person name="Gunsalus K."/>
            <person name="Fitch D.H."/>
            <person name="Piano F."/>
        </authorList>
    </citation>
    <scope>NUCLEOTIDE SEQUENCE [LARGE SCALE GENOMIC DNA]</scope>
    <source>
        <strain evidence="2">PF1309</strain>
    </source>
</reference>
<dbReference type="InterPro" id="IPR011701">
    <property type="entry name" value="MFS"/>
</dbReference>
<feature type="transmembrane region" description="Helical" evidence="1">
    <location>
        <begin position="12"/>
        <end position="39"/>
    </location>
</feature>
<feature type="transmembrane region" description="Helical" evidence="1">
    <location>
        <begin position="246"/>
        <end position="267"/>
    </location>
</feature>
<dbReference type="Proteomes" id="UP000218231">
    <property type="component" value="Unassembled WGS sequence"/>
</dbReference>
<dbReference type="OrthoDB" id="2985014at2759"/>
<gene>
    <name evidence="2" type="ORF">WR25_18143</name>
</gene>
<comment type="caution">
    <text evidence="2">The sequence shown here is derived from an EMBL/GenBank/DDBJ whole genome shotgun (WGS) entry which is preliminary data.</text>
</comment>
<feature type="transmembrane region" description="Helical" evidence="1">
    <location>
        <begin position="279"/>
        <end position="303"/>
    </location>
</feature>
<dbReference type="PANTHER" id="PTHR45757:SF17">
    <property type="entry name" value="MAJOR FACILITATOR SUPERFAMILY (MFS) PROFILE DOMAIN-CONTAINING PROTEIN"/>
    <property type="match status" value="1"/>
</dbReference>
<evidence type="ECO:0000313" key="3">
    <source>
        <dbReference type="Proteomes" id="UP000218231"/>
    </source>
</evidence>
<name>A0A2A2LZ64_9BILA</name>
<dbReference type="PANTHER" id="PTHR45757">
    <property type="entry name" value="PROTEIN CBG23364-RELATED"/>
    <property type="match status" value="1"/>
</dbReference>
<dbReference type="STRING" id="2018661.A0A2A2LZ64"/>
<keyword evidence="1" id="KW-0812">Transmembrane</keyword>
<dbReference type="GO" id="GO:0022857">
    <property type="term" value="F:transmembrane transporter activity"/>
    <property type="evidence" value="ECO:0007669"/>
    <property type="project" value="InterPro"/>
</dbReference>
<feature type="transmembrane region" description="Helical" evidence="1">
    <location>
        <begin position="150"/>
        <end position="174"/>
    </location>
</feature>
<dbReference type="SUPFAM" id="SSF103473">
    <property type="entry name" value="MFS general substrate transporter"/>
    <property type="match status" value="1"/>
</dbReference>
<feature type="transmembrane region" description="Helical" evidence="1">
    <location>
        <begin position="85"/>
        <end position="104"/>
    </location>
</feature>